<keyword evidence="1" id="KW-0732">Signal</keyword>
<feature type="signal peptide" evidence="1">
    <location>
        <begin position="1"/>
        <end position="19"/>
    </location>
</feature>
<dbReference type="Proteomes" id="UP001597601">
    <property type="component" value="Unassembled WGS sequence"/>
</dbReference>
<evidence type="ECO:0000259" key="2">
    <source>
        <dbReference type="Pfam" id="PF06439"/>
    </source>
</evidence>
<sequence>MKKIFLTILLGAALSPAFAQKTKDNTLTKKEAGEKWKLLFDGTTAKGWTNSEGQPLTAAPGGWEIINGALTLKKDAKGGDIFTTEEYENFEFVADFNIEPGTNTGIKYLFHKYDKGGNLGCEFQIIDDVLGEDNKLADHLLGSFYDVLPPVEANKRVNPPGQWNTIRVLVKGNNVQHFVNGKKVLEYTRGSEAFLAGVTDSKFNKVEPTFGTVEKGRFMLQDHHGPVKFKNIKVRAL</sequence>
<gene>
    <name evidence="3" type="ORF">ACFSYC_00910</name>
</gene>
<name>A0ABW5XIR1_9SPHI</name>
<accession>A0ABW5XIR1</accession>
<organism evidence="3 4">
    <name type="scientific">Mucilaginibacter antarcticus</name>
    <dbReference type="NCBI Taxonomy" id="1855725"/>
    <lineage>
        <taxon>Bacteria</taxon>
        <taxon>Pseudomonadati</taxon>
        <taxon>Bacteroidota</taxon>
        <taxon>Sphingobacteriia</taxon>
        <taxon>Sphingobacteriales</taxon>
        <taxon>Sphingobacteriaceae</taxon>
        <taxon>Mucilaginibacter</taxon>
    </lineage>
</organism>
<evidence type="ECO:0000313" key="3">
    <source>
        <dbReference type="EMBL" id="MFD2863231.1"/>
    </source>
</evidence>
<dbReference type="Gene3D" id="2.60.120.560">
    <property type="entry name" value="Exo-inulinase, domain 1"/>
    <property type="match status" value="1"/>
</dbReference>
<proteinExistence type="predicted"/>
<keyword evidence="4" id="KW-1185">Reference proteome</keyword>
<evidence type="ECO:0000313" key="4">
    <source>
        <dbReference type="Proteomes" id="UP001597601"/>
    </source>
</evidence>
<feature type="domain" description="3-keto-alpha-glucoside-1,2-lyase/3-keto-2-hydroxy-glucal hydratase" evidence="2">
    <location>
        <begin position="35"/>
        <end position="235"/>
    </location>
</feature>
<dbReference type="InterPro" id="IPR010496">
    <property type="entry name" value="AL/BT2_dom"/>
</dbReference>
<comment type="caution">
    <text evidence="3">The sequence shown here is derived from an EMBL/GenBank/DDBJ whole genome shotgun (WGS) entry which is preliminary data.</text>
</comment>
<dbReference type="Pfam" id="PF06439">
    <property type="entry name" value="3keto-disac_hyd"/>
    <property type="match status" value="1"/>
</dbReference>
<dbReference type="RefSeq" id="WP_377122462.1">
    <property type="nucleotide sequence ID" value="NZ_JBHUON010000001.1"/>
</dbReference>
<reference evidence="4" key="1">
    <citation type="journal article" date="2019" name="Int. J. Syst. Evol. Microbiol.">
        <title>The Global Catalogue of Microorganisms (GCM) 10K type strain sequencing project: providing services to taxonomists for standard genome sequencing and annotation.</title>
        <authorList>
            <consortium name="The Broad Institute Genomics Platform"/>
            <consortium name="The Broad Institute Genome Sequencing Center for Infectious Disease"/>
            <person name="Wu L."/>
            <person name="Ma J."/>
        </authorList>
    </citation>
    <scope>NUCLEOTIDE SEQUENCE [LARGE SCALE GENOMIC DNA]</scope>
    <source>
        <strain evidence="4">KCTC 52232</strain>
    </source>
</reference>
<dbReference type="EMBL" id="JBHUON010000001">
    <property type="protein sequence ID" value="MFD2863231.1"/>
    <property type="molecule type" value="Genomic_DNA"/>
</dbReference>
<protein>
    <submittedName>
        <fullName evidence="3">DUF1080 domain-containing protein</fullName>
    </submittedName>
</protein>
<evidence type="ECO:0000256" key="1">
    <source>
        <dbReference type="SAM" id="SignalP"/>
    </source>
</evidence>
<feature type="chain" id="PRO_5046952324" evidence="1">
    <location>
        <begin position="20"/>
        <end position="237"/>
    </location>
</feature>